<keyword evidence="6" id="KW-1185">Reference proteome</keyword>
<evidence type="ECO:0000313" key="5">
    <source>
        <dbReference type="EMBL" id="SCU66477.1"/>
    </source>
</evidence>
<dbReference type="GO" id="GO:0016020">
    <property type="term" value="C:membrane"/>
    <property type="evidence" value="ECO:0007669"/>
    <property type="project" value="UniProtKB-SubCell"/>
</dbReference>
<name>A0A1G4I3U5_TRYEQ</name>
<feature type="compositionally biased region" description="Basic residues" evidence="4">
    <location>
        <begin position="275"/>
        <end position="287"/>
    </location>
</feature>
<dbReference type="GeneID" id="92382207"/>
<dbReference type="Gene3D" id="1.50.40.10">
    <property type="entry name" value="Mitochondrial carrier domain"/>
    <property type="match status" value="1"/>
</dbReference>
<accession>A0A1G4I3U5</accession>
<reference evidence="5" key="1">
    <citation type="submission" date="2016-09" db="EMBL/GenBank/DDBJ databases">
        <authorList>
            <person name="Hebert L."/>
            <person name="Moumen B."/>
        </authorList>
    </citation>
    <scope>NUCLEOTIDE SEQUENCE [LARGE SCALE GENOMIC DNA]</scope>
    <source>
        <strain evidence="5">OVI</strain>
    </source>
</reference>
<dbReference type="RefSeq" id="XP_067077919.1">
    <property type="nucleotide sequence ID" value="XM_067221818.1"/>
</dbReference>
<dbReference type="VEuPathDB" id="TriTrypDB:TEOVI_000827300"/>
<evidence type="ECO:0008006" key="7">
    <source>
        <dbReference type="Google" id="ProtNLM"/>
    </source>
</evidence>
<dbReference type="InterPro" id="IPR023395">
    <property type="entry name" value="MCP_dom_sf"/>
</dbReference>
<feature type="region of interest" description="Disordered" evidence="4">
    <location>
        <begin position="267"/>
        <end position="287"/>
    </location>
</feature>
<evidence type="ECO:0000256" key="1">
    <source>
        <dbReference type="ARBA" id="ARBA00004370"/>
    </source>
</evidence>
<gene>
    <name evidence="5" type="ORF">TEOVI_000827300</name>
</gene>
<comment type="caution">
    <text evidence="5">The sequence shown here is derived from an EMBL/GenBank/DDBJ whole genome shotgun (WGS) entry which is preliminary data.</text>
</comment>
<protein>
    <recommendedName>
        <fullName evidence="7">Mitochondrial carrier protein</fullName>
    </recommendedName>
</protein>
<dbReference type="EMBL" id="CZPT02000552">
    <property type="protein sequence ID" value="SCU66477.1"/>
    <property type="molecule type" value="Genomic_DNA"/>
</dbReference>
<organism evidence="5 6">
    <name type="scientific">Trypanosoma equiperdum</name>
    <dbReference type="NCBI Taxonomy" id="5694"/>
    <lineage>
        <taxon>Eukaryota</taxon>
        <taxon>Discoba</taxon>
        <taxon>Euglenozoa</taxon>
        <taxon>Kinetoplastea</taxon>
        <taxon>Metakinetoplastina</taxon>
        <taxon>Trypanosomatida</taxon>
        <taxon>Trypanosomatidae</taxon>
        <taxon>Trypanosoma</taxon>
    </lineage>
</organism>
<evidence type="ECO:0000256" key="4">
    <source>
        <dbReference type="SAM" id="MobiDB-lite"/>
    </source>
</evidence>
<evidence type="ECO:0000256" key="3">
    <source>
        <dbReference type="ARBA" id="ARBA00023136"/>
    </source>
</evidence>
<comment type="subcellular location">
    <subcellularLocation>
        <location evidence="1">Membrane</location>
    </subcellularLocation>
</comment>
<evidence type="ECO:0000313" key="6">
    <source>
        <dbReference type="Proteomes" id="UP000195570"/>
    </source>
</evidence>
<sequence>MDSCIVDGALGYMASVTTTIILFPYRDYVKAFDARAVRRVDPVSFCAARYRGMLFQPSQPLLIALPSGLLYTGFLLGNGSVSGAFCGGALHGLGKVGVRTLAYRWNLSHRPKEVSYKSVLKCLQQSVKHYGVLSFFSGASATIVISTAWHGTTLVALQRCGERGFFESWWDAFRTHSFLTFVTSPLRNTFRSALFSRERSSGIHNASTFLAGEAAILKEAKGVFSNMLRTEGVRFFVGGVLRSTFKTSLPFGLTFATFSLIGGSLPRGGEGRGNDHRRHHVPHRRFI</sequence>
<proteinExistence type="predicted"/>
<keyword evidence="2" id="KW-0812">Transmembrane</keyword>
<keyword evidence="3" id="KW-0472">Membrane</keyword>
<dbReference type="SUPFAM" id="SSF103506">
    <property type="entry name" value="Mitochondrial carrier"/>
    <property type="match status" value="1"/>
</dbReference>
<dbReference type="Proteomes" id="UP000195570">
    <property type="component" value="Unassembled WGS sequence"/>
</dbReference>
<evidence type="ECO:0000256" key="2">
    <source>
        <dbReference type="ARBA" id="ARBA00022692"/>
    </source>
</evidence>
<dbReference type="AlphaFoldDB" id="A0A1G4I3U5"/>